<reference evidence="1" key="1">
    <citation type="submission" date="2022-04" db="EMBL/GenBank/DDBJ databases">
        <title>A functionally conserved STORR gene fusion in Papaver species that diverged 16.8 million years ago.</title>
        <authorList>
            <person name="Catania T."/>
        </authorList>
    </citation>
    <scope>NUCLEOTIDE SEQUENCE</scope>
    <source>
        <strain evidence="1">S-188037</strain>
    </source>
</reference>
<dbReference type="PANTHER" id="PTHR20961:SF5">
    <property type="entry name" value="GLYCOSYLTRANSFERASE-RELATED"/>
    <property type="match status" value="1"/>
</dbReference>
<protein>
    <recommendedName>
        <fullName evidence="3">Glycosyltransferase</fullName>
    </recommendedName>
</protein>
<dbReference type="InterPro" id="IPR007657">
    <property type="entry name" value="Glycosyltransferase_61"/>
</dbReference>
<dbReference type="AlphaFoldDB" id="A0AAD4RZJ5"/>
<evidence type="ECO:0000313" key="2">
    <source>
        <dbReference type="Proteomes" id="UP001202328"/>
    </source>
</evidence>
<dbReference type="GO" id="GO:0016757">
    <property type="term" value="F:glycosyltransferase activity"/>
    <property type="evidence" value="ECO:0007669"/>
    <property type="project" value="InterPro"/>
</dbReference>
<evidence type="ECO:0008006" key="3">
    <source>
        <dbReference type="Google" id="ProtNLM"/>
    </source>
</evidence>
<dbReference type="EMBL" id="JAJJMB010016180">
    <property type="protein sequence ID" value="KAI3848938.1"/>
    <property type="molecule type" value="Genomic_DNA"/>
</dbReference>
<comment type="caution">
    <text evidence="1">The sequence shown here is derived from an EMBL/GenBank/DDBJ whole genome shotgun (WGS) entry which is preliminary data.</text>
</comment>
<dbReference type="PANTHER" id="PTHR20961">
    <property type="entry name" value="GLYCOSYLTRANSFERASE"/>
    <property type="match status" value="1"/>
</dbReference>
<evidence type="ECO:0000313" key="1">
    <source>
        <dbReference type="EMBL" id="KAI3848938.1"/>
    </source>
</evidence>
<accession>A0AAD4RZJ5</accession>
<sequence>MNKKRFRYGAFVGCLIILLTSFTVYKSSFSYFSVVNLRSSIDTGLRLLIVRDKCAEAPLMVEDIGMKQEPVCDVSNPMTDFCDINGDVRIHGKTSTVLFNTSSQNGIYAGNEPWKVKPYPRKIDTNAMKNVSQFSIKSFINNTDEEVPQCNFSHNVPAIIFSTAGYSWNHFHAYADIFIPLFLTSHMFNKEVQFLIANSNRYWIFKYEEIFRHLSRYPIIDIDKEDNVHCHKRVIVRLKVHRDFDIDPTKSPKGYSMTDFSKFIRSAYSLNSKSSAMKIRDNLTVSRNQQQQQPRLLLVSRKKTRKFINEDEIVTMAKSLGYEVIVAEPGSGVHGAGSTNIVFLPINAILIQIVPLGGLEMVCRNYFGEPAKDMKLRYLEYKIRVKESSLIEQYPLDHVVFKDPLSVSKLGWSPQGWSALRAVYLDKQDVHIDVHRFRPTLLKALQLLRN</sequence>
<dbReference type="Proteomes" id="UP001202328">
    <property type="component" value="Unassembled WGS sequence"/>
</dbReference>
<keyword evidence="2" id="KW-1185">Reference proteome</keyword>
<name>A0AAD4RZJ5_9MAGN</name>
<gene>
    <name evidence="1" type="ORF">MKW98_014472</name>
</gene>
<proteinExistence type="predicted"/>
<organism evidence="1 2">
    <name type="scientific">Papaver atlanticum</name>
    <dbReference type="NCBI Taxonomy" id="357466"/>
    <lineage>
        <taxon>Eukaryota</taxon>
        <taxon>Viridiplantae</taxon>
        <taxon>Streptophyta</taxon>
        <taxon>Embryophyta</taxon>
        <taxon>Tracheophyta</taxon>
        <taxon>Spermatophyta</taxon>
        <taxon>Magnoliopsida</taxon>
        <taxon>Ranunculales</taxon>
        <taxon>Papaveraceae</taxon>
        <taxon>Papaveroideae</taxon>
        <taxon>Papaver</taxon>
    </lineage>
</organism>